<keyword evidence="2" id="KW-1185">Reference proteome</keyword>
<name>A0AAV6HZQ2_9ERIC</name>
<protein>
    <submittedName>
        <fullName evidence="1">Uncharacterized protein</fullName>
    </submittedName>
</protein>
<accession>A0AAV6HZQ2</accession>
<comment type="caution">
    <text evidence="1">The sequence shown here is derived from an EMBL/GenBank/DDBJ whole genome shotgun (WGS) entry which is preliminary data.</text>
</comment>
<dbReference type="Proteomes" id="UP000823749">
    <property type="component" value="Chromosome 13"/>
</dbReference>
<evidence type="ECO:0000313" key="2">
    <source>
        <dbReference type="Proteomes" id="UP000823749"/>
    </source>
</evidence>
<evidence type="ECO:0000313" key="1">
    <source>
        <dbReference type="EMBL" id="KAG5517432.1"/>
    </source>
</evidence>
<dbReference type="AlphaFoldDB" id="A0AAV6HZQ2"/>
<sequence>MLTLLQKQNNTRETSNVAHSSILLGWFHQPIGAEEALDVRIIPQAYCPQSTVLFCNSSHTGPQYPWACKTRRNGILTK</sequence>
<proteinExistence type="predicted"/>
<organism evidence="1 2">
    <name type="scientific">Rhododendron griersonianum</name>
    <dbReference type="NCBI Taxonomy" id="479676"/>
    <lineage>
        <taxon>Eukaryota</taxon>
        <taxon>Viridiplantae</taxon>
        <taxon>Streptophyta</taxon>
        <taxon>Embryophyta</taxon>
        <taxon>Tracheophyta</taxon>
        <taxon>Spermatophyta</taxon>
        <taxon>Magnoliopsida</taxon>
        <taxon>eudicotyledons</taxon>
        <taxon>Gunneridae</taxon>
        <taxon>Pentapetalae</taxon>
        <taxon>asterids</taxon>
        <taxon>Ericales</taxon>
        <taxon>Ericaceae</taxon>
        <taxon>Ericoideae</taxon>
        <taxon>Rhodoreae</taxon>
        <taxon>Rhododendron</taxon>
    </lineage>
</organism>
<reference evidence="1 2" key="1">
    <citation type="submission" date="2020-08" db="EMBL/GenBank/DDBJ databases">
        <title>Plant Genome Project.</title>
        <authorList>
            <person name="Zhang R.-G."/>
        </authorList>
    </citation>
    <scope>NUCLEOTIDE SEQUENCE [LARGE SCALE GENOMIC DNA]</scope>
    <source>
        <strain evidence="1">WSP0</strain>
        <tissue evidence="1">Leaf</tissue>
    </source>
</reference>
<gene>
    <name evidence="1" type="ORF">RHGRI_037991</name>
</gene>
<dbReference type="EMBL" id="JACTNZ010000013">
    <property type="protein sequence ID" value="KAG5517432.1"/>
    <property type="molecule type" value="Genomic_DNA"/>
</dbReference>